<name>A0A0D0DP83_9AGAM</name>
<feature type="region of interest" description="Disordered" evidence="1">
    <location>
        <begin position="139"/>
        <end position="169"/>
    </location>
</feature>
<evidence type="ECO:0000256" key="3">
    <source>
        <dbReference type="SAM" id="SignalP"/>
    </source>
</evidence>
<keyword evidence="3" id="KW-0732">Signal</keyword>
<dbReference type="InParanoid" id="A0A0D0DP83"/>
<dbReference type="OrthoDB" id="3360032at2759"/>
<keyword evidence="2" id="KW-0472">Membrane</keyword>
<dbReference type="HOGENOM" id="CLU_099928_0_0_1"/>
<keyword evidence="2" id="KW-0812">Transmembrane</keyword>
<feature type="signal peptide" evidence="3">
    <location>
        <begin position="1"/>
        <end position="22"/>
    </location>
</feature>
<evidence type="ECO:0000256" key="1">
    <source>
        <dbReference type="SAM" id="MobiDB-lite"/>
    </source>
</evidence>
<evidence type="ECO:0000313" key="5">
    <source>
        <dbReference type="Proteomes" id="UP000054538"/>
    </source>
</evidence>
<evidence type="ECO:0000313" key="4">
    <source>
        <dbReference type="EMBL" id="KIL00833.1"/>
    </source>
</evidence>
<protein>
    <recommendedName>
        <fullName evidence="6">Protein PBN1</fullName>
    </recommendedName>
</protein>
<reference evidence="5" key="2">
    <citation type="submission" date="2015-01" db="EMBL/GenBank/DDBJ databases">
        <title>Evolutionary Origins and Diversification of the Mycorrhizal Mutualists.</title>
        <authorList>
            <consortium name="DOE Joint Genome Institute"/>
            <consortium name="Mycorrhizal Genomics Consortium"/>
            <person name="Kohler A."/>
            <person name="Kuo A."/>
            <person name="Nagy L.G."/>
            <person name="Floudas D."/>
            <person name="Copeland A."/>
            <person name="Barry K.W."/>
            <person name="Cichocki N."/>
            <person name="Veneault-Fourrey C."/>
            <person name="LaButti K."/>
            <person name="Lindquist E.A."/>
            <person name="Lipzen A."/>
            <person name="Lundell T."/>
            <person name="Morin E."/>
            <person name="Murat C."/>
            <person name="Riley R."/>
            <person name="Ohm R."/>
            <person name="Sun H."/>
            <person name="Tunlid A."/>
            <person name="Henrissat B."/>
            <person name="Grigoriev I.V."/>
            <person name="Hibbett D.S."/>
            <person name="Martin F."/>
        </authorList>
    </citation>
    <scope>NUCLEOTIDE SEQUENCE [LARGE SCALE GENOMIC DNA]</scope>
    <source>
        <strain evidence="5">Ve08.2h10</strain>
    </source>
</reference>
<dbReference type="EMBL" id="KN824826">
    <property type="protein sequence ID" value="KIL00833.1"/>
    <property type="molecule type" value="Genomic_DNA"/>
</dbReference>
<dbReference type="AlphaFoldDB" id="A0A0D0DP83"/>
<gene>
    <name evidence="4" type="ORF">PAXRUDRAFT_821293</name>
</gene>
<keyword evidence="5" id="KW-1185">Reference proteome</keyword>
<evidence type="ECO:0000256" key="2">
    <source>
        <dbReference type="SAM" id="Phobius"/>
    </source>
</evidence>
<proteinExistence type="predicted"/>
<reference evidence="4 5" key="1">
    <citation type="submission" date="2014-04" db="EMBL/GenBank/DDBJ databases">
        <authorList>
            <consortium name="DOE Joint Genome Institute"/>
            <person name="Kuo A."/>
            <person name="Kohler A."/>
            <person name="Jargeat P."/>
            <person name="Nagy L.G."/>
            <person name="Floudas D."/>
            <person name="Copeland A."/>
            <person name="Barry K.W."/>
            <person name="Cichocki N."/>
            <person name="Veneault-Fourrey C."/>
            <person name="LaButti K."/>
            <person name="Lindquist E.A."/>
            <person name="Lipzen A."/>
            <person name="Lundell T."/>
            <person name="Morin E."/>
            <person name="Murat C."/>
            <person name="Sun H."/>
            <person name="Tunlid A."/>
            <person name="Henrissat B."/>
            <person name="Grigoriev I.V."/>
            <person name="Hibbett D.S."/>
            <person name="Martin F."/>
            <person name="Nordberg H.P."/>
            <person name="Cantor M.N."/>
            <person name="Hua S.X."/>
        </authorList>
    </citation>
    <scope>NUCLEOTIDE SEQUENCE [LARGE SCALE GENOMIC DNA]</scope>
    <source>
        <strain evidence="4 5">Ve08.2h10</strain>
    </source>
</reference>
<dbReference type="Proteomes" id="UP000054538">
    <property type="component" value="Unassembled WGS sequence"/>
</dbReference>
<feature type="chain" id="PRO_5002208572" description="Protein PBN1" evidence="3">
    <location>
        <begin position="23"/>
        <end position="276"/>
    </location>
</feature>
<organism evidence="4 5">
    <name type="scientific">Paxillus rubicundulus Ve08.2h10</name>
    <dbReference type="NCBI Taxonomy" id="930991"/>
    <lineage>
        <taxon>Eukaryota</taxon>
        <taxon>Fungi</taxon>
        <taxon>Dikarya</taxon>
        <taxon>Basidiomycota</taxon>
        <taxon>Agaricomycotina</taxon>
        <taxon>Agaricomycetes</taxon>
        <taxon>Agaricomycetidae</taxon>
        <taxon>Boletales</taxon>
        <taxon>Paxilineae</taxon>
        <taxon>Paxillaceae</taxon>
        <taxon>Paxillus</taxon>
    </lineage>
</organism>
<accession>A0A0D0DP83</accession>
<evidence type="ECO:0008006" key="6">
    <source>
        <dbReference type="Google" id="ProtNLM"/>
    </source>
</evidence>
<feature type="compositionally biased region" description="Polar residues" evidence="1">
    <location>
        <begin position="153"/>
        <end position="169"/>
    </location>
</feature>
<sequence>MWSSQRAFQAYTLLLLCHQVAANTEIINFLPSREHTVDLPLAVVGNWSNLRHSDNERRWALQPAALHTPLHQVCEIDDGTALSGRPFPCPHELWVILDLDDKKWESYTTFTLRLSWAASTPADFSIEIYSPEAVQDRLSKRHQISARPKSTYAHPSSSSHTSHQGPTTRSKYARIRVVDAGVLTPGTLPHVPRTSSDAPAILAVEHKLDSVPFIVILEPLYLGVLPASLLPTVCFLIPILLVAAMSVPFAIAYLDIFVRQAREDLTRKVALGKKER</sequence>
<dbReference type="STRING" id="930991.A0A0D0DP83"/>
<keyword evidence="2" id="KW-1133">Transmembrane helix</keyword>
<feature type="transmembrane region" description="Helical" evidence="2">
    <location>
        <begin position="235"/>
        <end position="258"/>
    </location>
</feature>